<evidence type="ECO:0000256" key="5">
    <source>
        <dbReference type="SAM" id="MobiDB-lite"/>
    </source>
</evidence>
<dbReference type="PROSITE" id="PS51409">
    <property type="entry name" value="ARGINASE_2"/>
    <property type="match status" value="1"/>
</dbReference>
<dbReference type="GO" id="GO:0030145">
    <property type="term" value="F:manganese ion binding"/>
    <property type="evidence" value="ECO:0007669"/>
    <property type="project" value="TreeGrafter"/>
</dbReference>
<keyword evidence="2" id="KW-0378">Hydrolase</keyword>
<organism evidence="6 7">
    <name type="scientific">Micromonospora sediminicola</name>
    <dbReference type="NCBI Taxonomy" id="946078"/>
    <lineage>
        <taxon>Bacteria</taxon>
        <taxon>Bacillati</taxon>
        <taxon>Actinomycetota</taxon>
        <taxon>Actinomycetes</taxon>
        <taxon>Micromonosporales</taxon>
        <taxon>Micromonosporaceae</taxon>
        <taxon>Micromonospora</taxon>
    </lineage>
</organism>
<dbReference type="AlphaFoldDB" id="A0A1A9BBC7"/>
<dbReference type="SUPFAM" id="SSF52768">
    <property type="entry name" value="Arginase/deacetylase"/>
    <property type="match status" value="1"/>
</dbReference>
<sequence>MGTRRWTVVGAPSSAGAHTPGVERAPAALRAAGLLDLLGTAVDVEDAGDTDGFRWRPDPAYPRGQNAGAVAGVAAEVAAGVAAAVGRGRTPLVLGGDCTVTIGLVAGCARAGLSPALVYVDGGPDLYTPLTRPNGNLDATGLAHLLGLPGTLPEVAAVGPSVPLLSPERVVVYGDSLPRGDHERELVAELGLAYVPAEEVHADPGAAARRARVVAEGAADGFVVHFDVDVLRFVDAPLADVPEPFGLSLAEAAATLAELVASPRFVGLSVTEINPDHLPDGEMLPQFVRALAGALNGG</sequence>
<dbReference type="Pfam" id="PF00491">
    <property type="entry name" value="Arginase"/>
    <property type="match status" value="1"/>
</dbReference>
<dbReference type="CDD" id="cd09999">
    <property type="entry name" value="Arginase-like_1"/>
    <property type="match status" value="1"/>
</dbReference>
<dbReference type="PANTHER" id="PTHR43782:SF3">
    <property type="entry name" value="ARGINASE"/>
    <property type="match status" value="1"/>
</dbReference>
<evidence type="ECO:0000256" key="2">
    <source>
        <dbReference type="ARBA" id="ARBA00022801"/>
    </source>
</evidence>
<dbReference type="PRINTS" id="PR00116">
    <property type="entry name" value="ARGINASE"/>
</dbReference>
<dbReference type="STRING" id="946078.GA0070622_3838"/>
<dbReference type="InterPro" id="IPR023696">
    <property type="entry name" value="Ureohydrolase_dom_sf"/>
</dbReference>
<comment type="similarity">
    <text evidence="4">Belongs to the arginase family.</text>
</comment>
<evidence type="ECO:0000256" key="4">
    <source>
        <dbReference type="PROSITE-ProRule" id="PRU00742"/>
    </source>
</evidence>
<accession>A0A1A9BBC7</accession>
<dbReference type="EMBL" id="FLRH01000003">
    <property type="protein sequence ID" value="SBT66810.1"/>
    <property type="molecule type" value="Genomic_DNA"/>
</dbReference>
<evidence type="ECO:0000313" key="6">
    <source>
        <dbReference type="EMBL" id="SBT66810.1"/>
    </source>
</evidence>
<evidence type="ECO:0000256" key="3">
    <source>
        <dbReference type="ARBA" id="ARBA00023211"/>
    </source>
</evidence>
<dbReference type="PANTHER" id="PTHR43782">
    <property type="entry name" value="ARGINASE"/>
    <property type="match status" value="1"/>
</dbReference>
<evidence type="ECO:0000313" key="7">
    <source>
        <dbReference type="Proteomes" id="UP000199558"/>
    </source>
</evidence>
<evidence type="ECO:0000256" key="1">
    <source>
        <dbReference type="ARBA" id="ARBA00022723"/>
    </source>
</evidence>
<proteinExistence type="inferred from homology"/>
<dbReference type="OrthoDB" id="7331788at2"/>
<dbReference type="GO" id="GO:0005829">
    <property type="term" value="C:cytosol"/>
    <property type="evidence" value="ECO:0007669"/>
    <property type="project" value="TreeGrafter"/>
</dbReference>
<feature type="region of interest" description="Disordered" evidence="5">
    <location>
        <begin position="1"/>
        <end position="20"/>
    </location>
</feature>
<keyword evidence="3" id="KW-0464">Manganese</keyword>
<reference evidence="7" key="1">
    <citation type="submission" date="2016-06" db="EMBL/GenBank/DDBJ databases">
        <authorList>
            <person name="Varghese N."/>
            <person name="Submissions Spin"/>
        </authorList>
    </citation>
    <scope>NUCLEOTIDE SEQUENCE [LARGE SCALE GENOMIC DNA]</scope>
    <source>
        <strain evidence="7">DSM 45794</strain>
    </source>
</reference>
<dbReference type="Gene3D" id="3.40.800.10">
    <property type="entry name" value="Ureohydrolase domain"/>
    <property type="match status" value="1"/>
</dbReference>
<dbReference type="GO" id="GO:0004053">
    <property type="term" value="F:arginase activity"/>
    <property type="evidence" value="ECO:0007669"/>
    <property type="project" value="TreeGrafter"/>
</dbReference>
<dbReference type="PIRSF" id="PIRSF036979">
    <property type="entry name" value="Arginase"/>
    <property type="match status" value="1"/>
</dbReference>
<dbReference type="InterPro" id="IPR006035">
    <property type="entry name" value="Ureohydrolase"/>
</dbReference>
<gene>
    <name evidence="6" type="ORF">GA0070622_3838</name>
</gene>
<dbReference type="Proteomes" id="UP000199558">
    <property type="component" value="Unassembled WGS sequence"/>
</dbReference>
<protein>
    <submittedName>
        <fullName evidence="6">Arginase</fullName>
    </submittedName>
</protein>
<keyword evidence="7" id="KW-1185">Reference proteome</keyword>
<dbReference type="RefSeq" id="WP_091574722.1">
    <property type="nucleotide sequence ID" value="NZ_FLRH01000003.1"/>
</dbReference>
<name>A0A1A9BBC7_9ACTN</name>
<keyword evidence="1" id="KW-0479">Metal-binding</keyword>